<name>A0A9Q9DDW1_ENSAD</name>
<accession>A0A9Q9DDW1</accession>
<protein>
    <submittedName>
        <fullName evidence="2">Amidase</fullName>
    </submittedName>
</protein>
<dbReference type="PANTHER" id="PTHR11895">
    <property type="entry name" value="TRANSAMIDASE"/>
    <property type="match status" value="1"/>
</dbReference>
<evidence type="ECO:0000313" key="2">
    <source>
        <dbReference type="EMBL" id="USJ28118.1"/>
    </source>
</evidence>
<dbReference type="EMBL" id="CP098809">
    <property type="protein sequence ID" value="USJ28118.1"/>
    <property type="molecule type" value="Genomic_DNA"/>
</dbReference>
<evidence type="ECO:0000313" key="3">
    <source>
        <dbReference type="Proteomes" id="UP001055460"/>
    </source>
</evidence>
<dbReference type="AlphaFoldDB" id="A0A9Q9DDW1"/>
<dbReference type="InterPro" id="IPR036928">
    <property type="entry name" value="AS_sf"/>
</dbReference>
<dbReference type="RefSeq" id="WP_060530151.1">
    <property type="nucleotide sequence ID" value="NZ_CAXURO020000003.1"/>
</dbReference>
<dbReference type="Pfam" id="PF01425">
    <property type="entry name" value="Amidase"/>
    <property type="match status" value="1"/>
</dbReference>
<dbReference type="PANTHER" id="PTHR11895:SF176">
    <property type="entry name" value="AMIDASE AMID-RELATED"/>
    <property type="match status" value="1"/>
</dbReference>
<dbReference type="GO" id="GO:0003824">
    <property type="term" value="F:catalytic activity"/>
    <property type="evidence" value="ECO:0007669"/>
    <property type="project" value="InterPro"/>
</dbReference>
<dbReference type="Gene3D" id="3.90.1300.10">
    <property type="entry name" value="Amidase signature (AS) domain"/>
    <property type="match status" value="1"/>
</dbReference>
<dbReference type="InterPro" id="IPR023631">
    <property type="entry name" value="Amidase_dom"/>
</dbReference>
<gene>
    <name evidence="2" type="ORF">NE863_30170</name>
</gene>
<evidence type="ECO:0000259" key="1">
    <source>
        <dbReference type="Pfam" id="PF01425"/>
    </source>
</evidence>
<keyword evidence="2" id="KW-0614">Plasmid</keyword>
<geneLocation type="plasmid" evidence="2 3">
    <name>pB</name>
</geneLocation>
<reference evidence="2" key="1">
    <citation type="submission" date="2022-06" db="EMBL/GenBank/DDBJ databases">
        <title>Physiological and biochemical characterization and genomic elucidation of a strain of the genus Ensifer adhaerens M8 that combines arsenic oxidation and chromium reduction.</title>
        <authorList>
            <person name="Li X."/>
            <person name="Yu c."/>
        </authorList>
    </citation>
    <scope>NUCLEOTIDE SEQUENCE</scope>
    <source>
        <strain evidence="2">M8</strain>
        <plasmid evidence="2">pB</plasmid>
    </source>
</reference>
<sequence>MTIVSDDFTLLSLTEIGDRIKRGSISSLAITEAQLRRIARLEPDLHAYAQVMDTSALEQAKVADEEIAAGRHRGPLHGVPIAVKDLCWIEGVPTRAGTLVHGNFVPDEDATVVRRLRQAGAIIIGKTQMTEGAYSDYHPAITPSVNPWSADYWTGISSSGSAVAAAAGLCFGAIASDTGGSIRWPAAANGVTGLKPTWGRVSRHGVFDLAPSLDHLGTIARSAMDAGIILAAIAGSDPKDPTAAAQPVPDFASASRSGVGGLRIGFDPGWNSEDVEPQTQAALAAASDVFSDLGAHMVEIRFPDVSQAVADWVPNCAVEAAAVHARDFAANKDLYGPILAGVIEKGKAVSEAEYQQILLRRAIFRRDVEALFASVDLILTPVQPFAPLTLAAIATLGEQPDLIARLQRYTCPLDMSGHPALTFPAGVAKDEMPIGLQLLAGQFQELTLVRAGAAFQGHTAWHQRHPGKG</sequence>
<feature type="domain" description="Amidase" evidence="1">
    <location>
        <begin position="30"/>
        <end position="448"/>
    </location>
</feature>
<dbReference type="SUPFAM" id="SSF75304">
    <property type="entry name" value="Amidase signature (AS) enzymes"/>
    <property type="match status" value="1"/>
</dbReference>
<dbReference type="Proteomes" id="UP001055460">
    <property type="component" value="Plasmid pB"/>
</dbReference>
<dbReference type="OrthoDB" id="9814821at2"/>
<organism evidence="2 3">
    <name type="scientific">Ensifer adhaerens</name>
    <name type="common">Sinorhizobium morelense</name>
    <dbReference type="NCBI Taxonomy" id="106592"/>
    <lineage>
        <taxon>Bacteria</taxon>
        <taxon>Pseudomonadati</taxon>
        <taxon>Pseudomonadota</taxon>
        <taxon>Alphaproteobacteria</taxon>
        <taxon>Hyphomicrobiales</taxon>
        <taxon>Rhizobiaceae</taxon>
        <taxon>Sinorhizobium/Ensifer group</taxon>
        <taxon>Ensifer</taxon>
    </lineage>
</organism>
<dbReference type="InterPro" id="IPR000120">
    <property type="entry name" value="Amidase"/>
</dbReference>
<proteinExistence type="predicted"/>